<feature type="transmembrane region" description="Helical" evidence="1">
    <location>
        <begin position="34"/>
        <end position="56"/>
    </location>
</feature>
<evidence type="ECO:0000256" key="1">
    <source>
        <dbReference type="SAM" id="Phobius"/>
    </source>
</evidence>
<name>A0A4U5P4R0_POPAL</name>
<accession>A0A4U5P4R0</accession>
<dbReference type="AlphaFoldDB" id="A0A4U5P4R0"/>
<dbReference type="EMBL" id="RCHU01000796">
    <property type="protein sequence ID" value="TKR91208.1"/>
    <property type="molecule type" value="Genomic_DNA"/>
</dbReference>
<feature type="transmembrane region" description="Helical" evidence="1">
    <location>
        <begin position="63"/>
        <end position="80"/>
    </location>
</feature>
<keyword evidence="1" id="KW-0812">Transmembrane</keyword>
<protein>
    <submittedName>
        <fullName evidence="2">Uncharacterized protein</fullName>
    </submittedName>
</protein>
<feature type="transmembrane region" description="Helical" evidence="1">
    <location>
        <begin position="7"/>
        <end position="28"/>
    </location>
</feature>
<proteinExistence type="predicted"/>
<evidence type="ECO:0000313" key="2">
    <source>
        <dbReference type="EMBL" id="TKR91208.1"/>
    </source>
</evidence>
<feature type="transmembrane region" description="Helical" evidence="1">
    <location>
        <begin position="86"/>
        <end position="104"/>
    </location>
</feature>
<comment type="caution">
    <text evidence="2">The sequence shown here is derived from an EMBL/GenBank/DDBJ whole genome shotgun (WGS) entry which is preliminary data.</text>
</comment>
<organism evidence="2">
    <name type="scientific">Populus alba</name>
    <name type="common">White poplar</name>
    <dbReference type="NCBI Taxonomy" id="43335"/>
    <lineage>
        <taxon>Eukaryota</taxon>
        <taxon>Viridiplantae</taxon>
        <taxon>Streptophyta</taxon>
        <taxon>Embryophyta</taxon>
        <taxon>Tracheophyta</taxon>
        <taxon>Spermatophyta</taxon>
        <taxon>Magnoliopsida</taxon>
        <taxon>eudicotyledons</taxon>
        <taxon>Gunneridae</taxon>
        <taxon>Pentapetalae</taxon>
        <taxon>rosids</taxon>
        <taxon>fabids</taxon>
        <taxon>Malpighiales</taxon>
        <taxon>Salicaceae</taxon>
        <taxon>Saliceae</taxon>
        <taxon>Populus</taxon>
    </lineage>
</organism>
<reference evidence="2" key="1">
    <citation type="submission" date="2018-10" db="EMBL/GenBank/DDBJ databases">
        <title>Population genomic analysis revealed the cold adaptation of white poplar.</title>
        <authorList>
            <person name="Liu Y.-J."/>
        </authorList>
    </citation>
    <scope>NUCLEOTIDE SEQUENCE [LARGE SCALE GENOMIC DNA]</scope>
    <source>
        <strain evidence="2">PAL-ZL1</strain>
    </source>
</reference>
<sequence length="108" mass="12584">MHIVRSLVRFFMVQFWVCMVNFLSYMHFYVLKIVVGPATLSCILLMSGAHGFLLVLRRYIAAWLMHIVFTFHYGFGAFCVKGVSSYMFMVYYVGLLMAFAFLGYPQHL</sequence>
<keyword evidence="1" id="KW-1133">Transmembrane helix</keyword>
<keyword evidence="1" id="KW-0472">Membrane</keyword>
<gene>
    <name evidence="2" type="ORF">D5086_0000225640</name>
</gene>